<evidence type="ECO:0000256" key="1">
    <source>
        <dbReference type="SAM" id="MobiDB-lite"/>
    </source>
</evidence>
<gene>
    <name evidence="2" type="ORF">P7K49_021057</name>
</gene>
<accession>A0ABQ9URJ5</accession>
<dbReference type="Proteomes" id="UP001266305">
    <property type="component" value="Unassembled WGS sequence"/>
</dbReference>
<organism evidence="2 3">
    <name type="scientific">Saguinus oedipus</name>
    <name type="common">Cotton-top tamarin</name>
    <name type="synonym">Oedipomidas oedipus</name>
    <dbReference type="NCBI Taxonomy" id="9490"/>
    <lineage>
        <taxon>Eukaryota</taxon>
        <taxon>Metazoa</taxon>
        <taxon>Chordata</taxon>
        <taxon>Craniata</taxon>
        <taxon>Vertebrata</taxon>
        <taxon>Euteleostomi</taxon>
        <taxon>Mammalia</taxon>
        <taxon>Eutheria</taxon>
        <taxon>Euarchontoglires</taxon>
        <taxon>Primates</taxon>
        <taxon>Haplorrhini</taxon>
        <taxon>Platyrrhini</taxon>
        <taxon>Cebidae</taxon>
        <taxon>Callitrichinae</taxon>
        <taxon>Saguinus</taxon>
    </lineage>
</organism>
<keyword evidence="3" id="KW-1185">Reference proteome</keyword>
<reference evidence="2 3" key="1">
    <citation type="submission" date="2023-05" db="EMBL/GenBank/DDBJ databases">
        <title>B98-5 Cell Line De Novo Hybrid Assembly: An Optical Mapping Approach.</title>
        <authorList>
            <person name="Kananen K."/>
            <person name="Auerbach J.A."/>
            <person name="Kautto E."/>
            <person name="Blachly J.S."/>
        </authorList>
    </citation>
    <scope>NUCLEOTIDE SEQUENCE [LARGE SCALE GENOMIC DNA]</scope>
    <source>
        <strain evidence="2">B95-8</strain>
        <tissue evidence="2">Cell line</tissue>
    </source>
</reference>
<proteinExistence type="predicted"/>
<comment type="caution">
    <text evidence="2">The sequence shown here is derived from an EMBL/GenBank/DDBJ whole genome shotgun (WGS) entry which is preliminary data.</text>
</comment>
<evidence type="ECO:0000313" key="2">
    <source>
        <dbReference type="EMBL" id="KAK2099709.1"/>
    </source>
</evidence>
<dbReference type="EMBL" id="JASSZA010000010">
    <property type="protein sequence ID" value="KAK2099709.1"/>
    <property type="molecule type" value="Genomic_DNA"/>
</dbReference>
<name>A0ABQ9URJ5_SAGOE</name>
<evidence type="ECO:0000313" key="3">
    <source>
        <dbReference type="Proteomes" id="UP001266305"/>
    </source>
</evidence>
<protein>
    <submittedName>
        <fullName evidence="2">Uncharacterized protein</fullName>
    </submittedName>
</protein>
<feature type="region of interest" description="Disordered" evidence="1">
    <location>
        <begin position="44"/>
        <end position="64"/>
    </location>
</feature>
<sequence>MAAGDLQPHGIPQWLETQSRTTPEWWLAAAHAPLVVKRERKGRACGGLQRGAADGRKPSGSSLI</sequence>